<evidence type="ECO:0000313" key="1">
    <source>
        <dbReference type="EMBL" id="SBT25958.1"/>
    </source>
</evidence>
<dbReference type="AlphaFoldDB" id="A0A1C3K3E5"/>
<gene>
    <name evidence="1" type="ORF">ODI_01766</name>
    <name evidence="2" type="ORF">ODI_R3045</name>
</gene>
<sequence length="87" mass="9507">MKLVEDLQKAVVSSHALASMDEEARHISRYAYLAGGVQALLRNFLLENGCGNAASALERAMNYMPSDQEIDARVQDIQARRAARGTA</sequence>
<name>A0A1C3K3E5_9BURK</name>
<proteinExistence type="predicted"/>
<dbReference type="KEGG" id="odi:ODI_R3045"/>
<evidence type="ECO:0000313" key="3">
    <source>
        <dbReference type="Proteomes" id="UP000078558"/>
    </source>
</evidence>
<keyword evidence="3" id="KW-1185">Reference proteome</keyword>
<dbReference type="STRING" id="1851544.ODI_01766"/>
<reference evidence="1 3" key="1">
    <citation type="submission" date="2016-06" db="EMBL/GenBank/DDBJ databases">
        <authorList>
            <person name="Kjaerup R.B."/>
            <person name="Dalgaard T.S."/>
            <person name="Juul-Madsen H.R."/>
        </authorList>
    </citation>
    <scope>NUCLEOTIDE SEQUENCE [LARGE SCALE GENOMIC DNA]</scope>
    <source>
        <strain evidence="1">Orrdi1</strain>
    </source>
</reference>
<evidence type="ECO:0000313" key="2">
    <source>
        <dbReference type="EMBL" id="SOE50896.1"/>
    </source>
</evidence>
<accession>A0A1C3K3E5</accession>
<protein>
    <submittedName>
        <fullName evidence="1">Uncharacterized protein</fullName>
    </submittedName>
</protein>
<reference evidence="2 3" key="2">
    <citation type="submission" date="2017-08" db="EMBL/GenBank/DDBJ databases">
        <authorList>
            <person name="de Groot N.N."/>
        </authorList>
    </citation>
    <scope>NUCLEOTIDE SEQUENCE [LARGE SCALE GENOMIC DNA]</scope>
    <source>
        <strain evidence="2">Orrdi1</strain>
    </source>
</reference>
<dbReference type="Proteomes" id="UP000078558">
    <property type="component" value="Chromosome I"/>
</dbReference>
<dbReference type="EMBL" id="LT907988">
    <property type="protein sequence ID" value="SOE50896.1"/>
    <property type="molecule type" value="Genomic_DNA"/>
</dbReference>
<organism evidence="1 3">
    <name type="scientific">Orrella dioscoreae</name>
    <dbReference type="NCBI Taxonomy" id="1851544"/>
    <lineage>
        <taxon>Bacteria</taxon>
        <taxon>Pseudomonadati</taxon>
        <taxon>Pseudomonadota</taxon>
        <taxon>Betaproteobacteria</taxon>
        <taxon>Burkholderiales</taxon>
        <taxon>Alcaligenaceae</taxon>
        <taxon>Orrella</taxon>
    </lineage>
</organism>
<dbReference type="EMBL" id="FLRC01000023">
    <property type="protein sequence ID" value="SBT25958.1"/>
    <property type="molecule type" value="Genomic_DNA"/>
</dbReference>